<keyword evidence="4" id="KW-1185">Reference proteome</keyword>
<dbReference type="SUPFAM" id="SSF109854">
    <property type="entry name" value="DinB/YfiT-like putative metalloenzymes"/>
    <property type="match status" value="1"/>
</dbReference>
<dbReference type="Proteomes" id="UP001501509">
    <property type="component" value="Unassembled WGS sequence"/>
</dbReference>
<feature type="domain" description="tRNA wybutosine-synthesis" evidence="1">
    <location>
        <begin position="186"/>
        <end position="230"/>
    </location>
</feature>
<dbReference type="NCBIfam" id="TIGR03084">
    <property type="entry name" value="TIGR03084 family metal-binding protein"/>
    <property type="match status" value="1"/>
</dbReference>
<comment type="caution">
    <text evidence="3">The sequence shown here is derived from an EMBL/GenBank/DDBJ whole genome shotgun (WGS) entry which is preliminary data.</text>
</comment>
<dbReference type="Pfam" id="PF08608">
    <property type="entry name" value="Wyosine_form"/>
    <property type="match status" value="1"/>
</dbReference>
<organism evidence="3 4">
    <name type="scientific">Actinomadura fulvescens</name>
    <dbReference type="NCBI Taxonomy" id="46160"/>
    <lineage>
        <taxon>Bacteria</taxon>
        <taxon>Bacillati</taxon>
        <taxon>Actinomycetota</taxon>
        <taxon>Actinomycetes</taxon>
        <taxon>Streptosporangiales</taxon>
        <taxon>Thermomonosporaceae</taxon>
        <taxon>Actinomadura</taxon>
    </lineage>
</organism>
<dbReference type="Gene3D" id="1.20.120.450">
    <property type="entry name" value="dinb family like domain"/>
    <property type="match status" value="1"/>
</dbReference>
<dbReference type="EMBL" id="BAAATD010000008">
    <property type="protein sequence ID" value="GAA2616457.1"/>
    <property type="molecule type" value="Genomic_DNA"/>
</dbReference>
<evidence type="ECO:0000313" key="4">
    <source>
        <dbReference type="Proteomes" id="UP001501509"/>
    </source>
</evidence>
<dbReference type="InterPro" id="IPR034660">
    <property type="entry name" value="DinB/YfiT-like"/>
</dbReference>
<evidence type="ECO:0000259" key="2">
    <source>
        <dbReference type="Pfam" id="PF11716"/>
    </source>
</evidence>
<dbReference type="RefSeq" id="WP_344545768.1">
    <property type="nucleotide sequence ID" value="NZ_BAAATD010000008.1"/>
</dbReference>
<dbReference type="InterPro" id="IPR024344">
    <property type="entry name" value="MDMPI_metal-binding"/>
</dbReference>
<gene>
    <name evidence="3" type="ORF">GCM10010411_59460</name>
</gene>
<sequence>MPDLTSLLADLTAEGDALDALVAPLPASAWATPTPAEGWTIAHQIAHLAWTDDQSIAAATDEEAFNGIIAEALADPDGFVEAGAAKGATDDPDRLLERWRAGRRRIVEALAAVPAGTRLPWFGPPMGAASMATARLMETWAHGQDVADALGLRREPTGRLRHVAHIGVRTRNFAFNVRGLTPPDAEFRVTLTSPDGEEWTWGPEDAAQSVTGPALDFCLLVTQRRNRADLAVTADGPDADRWLDVAQAFAGPPGPGRPAASG</sequence>
<evidence type="ECO:0000259" key="1">
    <source>
        <dbReference type="Pfam" id="PF08608"/>
    </source>
</evidence>
<dbReference type="InterPro" id="IPR017518">
    <property type="entry name" value="CHP03084"/>
</dbReference>
<dbReference type="InterPro" id="IPR017517">
    <property type="entry name" value="Maleyloyr_isom"/>
</dbReference>
<accession>A0ABN3Q6E0</accession>
<evidence type="ECO:0000313" key="3">
    <source>
        <dbReference type="EMBL" id="GAA2616457.1"/>
    </source>
</evidence>
<dbReference type="Pfam" id="PF11716">
    <property type="entry name" value="MDMPI_N"/>
    <property type="match status" value="1"/>
</dbReference>
<proteinExistence type="predicted"/>
<name>A0ABN3Q6E0_9ACTN</name>
<feature type="domain" description="Mycothiol-dependent maleylpyruvate isomerase metal-binding" evidence="2">
    <location>
        <begin position="11"/>
        <end position="147"/>
    </location>
</feature>
<reference evidence="3 4" key="1">
    <citation type="journal article" date="2019" name="Int. J. Syst. Evol. Microbiol.">
        <title>The Global Catalogue of Microorganisms (GCM) 10K type strain sequencing project: providing services to taxonomists for standard genome sequencing and annotation.</title>
        <authorList>
            <consortium name="The Broad Institute Genomics Platform"/>
            <consortium name="The Broad Institute Genome Sequencing Center for Infectious Disease"/>
            <person name="Wu L."/>
            <person name="Ma J."/>
        </authorList>
    </citation>
    <scope>NUCLEOTIDE SEQUENCE [LARGE SCALE GENOMIC DNA]</scope>
    <source>
        <strain evidence="3 4">JCM 6833</strain>
    </source>
</reference>
<dbReference type="InterPro" id="IPR013917">
    <property type="entry name" value="tRNA_wybutosine-synth"/>
</dbReference>
<protein>
    <submittedName>
        <fullName evidence="3">TIGR03084 family metal-binding protein</fullName>
    </submittedName>
</protein>
<dbReference type="NCBIfam" id="TIGR03083">
    <property type="entry name" value="maleylpyruvate isomerase family mycothiol-dependent enzyme"/>
    <property type="match status" value="1"/>
</dbReference>